<comment type="caution">
    <text evidence="2">The sequence shown here is derived from an EMBL/GenBank/DDBJ whole genome shotgun (WGS) entry which is preliminary data.</text>
</comment>
<evidence type="ECO:0000313" key="3">
    <source>
        <dbReference type="Proteomes" id="UP000289269"/>
    </source>
</evidence>
<dbReference type="Proteomes" id="UP000289269">
    <property type="component" value="Unassembled WGS sequence"/>
</dbReference>
<reference evidence="2" key="1">
    <citation type="submission" date="2019-01" db="EMBL/GenBank/DDBJ databases">
        <title>Genomic signatures and co-occurrence patterns of the ultra-small Saccharimodia (Patescibacteria phylum) suggest a symbiotic lifestyle.</title>
        <authorList>
            <person name="Lemos L."/>
            <person name="Medeiros J."/>
            <person name="Andreote F."/>
            <person name="Fernandes G."/>
            <person name="Varani A."/>
            <person name="Oliveira G."/>
            <person name="Pylro V."/>
        </authorList>
    </citation>
    <scope>NUCLEOTIDE SEQUENCE [LARGE SCALE GENOMIC DNA]</scope>
    <source>
        <strain evidence="2">AMD01</strain>
    </source>
</reference>
<evidence type="ECO:0000256" key="1">
    <source>
        <dbReference type="SAM" id="MobiDB-lite"/>
    </source>
</evidence>
<organism evidence="2 3">
    <name type="scientific">Candidatus Chaera renei</name>
    <dbReference type="NCBI Taxonomy" id="2506947"/>
    <lineage>
        <taxon>Bacteria</taxon>
        <taxon>Candidatus Saccharimonadota</taxon>
        <taxon>Candidatus Saccharimonadia</taxon>
        <taxon>Candidatus Saccharimonadales</taxon>
        <taxon>Candidatus Saccharimonadaceae</taxon>
        <taxon>Candidatus Chaera</taxon>
    </lineage>
</organism>
<proteinExistence type="predicted"/>
<feature type="region of interest" description="Disordered" evidence="1">
    <location>
        <begin position="1"/>
        <end position="22"/>
    </location>
</feature>
<sequence>MAQTEITSHAAPEQTPWPDPEVVDPILDTVRRQEGYAGEDYVMGMASRHGRQTFARILHRVEEHHRKVQADRELGRAALSAAFPRQLALFD</sequence>
<protein>
    <submittedName>
        <fullName evidence="2">Uncharacterized protein</fullName>
    </submittedName>
</protein>
<evidence type="ECO:0000313" key="2">
    <source>
        <dbReference type="EMBL" id="RWZ79125.1"/>
    </source>
</evidence>
<name>A0A4Q0AJ52_9BACT</name>
<gene>
    <name evidence="2" type="ORF">EOT04_02235</name>
</gene>
<dbReference type="EMBL" id="SCKW01000019">
    <property type="protein sequence ID" value="RWZ79125.1"/>
    <property type="molecule type" value="Genomic_DNA"/>
</dbReference>
<accession>A0A4Q0AJ52</accession>
<keyword evidence="3" id="KW-1185">Reference proteome</keyword>
<dbReference type="AlphaFoldDB" id="A0A4Q0AJ52"/>